<evidence type="ECO:0000313" key="1">
    <source>
        <dbReference type="EMBL" id="TKS13995.1"/>
    </source>
</evidence>
<protein>
    <submittedName>
        <fullName evidence="1">Uncharacterized protein</fullName>
    </submittedName>
</protein>
<gene>
    <name evidence="1" type="ORF">D5086_0000040690</name>
</gene>
<reference evidence="1" key="1">
    <citation type="submission" date="2018-10" db="EMBL/GenBank/DDBJ databases">
        <title>Population genomic analysis revealed the cold adaptation of white poplar.</title>
        <authorList>
            <person name="Liu Y.-J."/>
        </authorList>
    </citation>
    <scope>NUCLEOTIDE SEQUENCE [LARGE SCALE GENOMIC DNA]</scope>
    <source>
        <strain evidence="1">PAL-ZL1</strain>
    </source>
</reference>
<sequence>MSLQLNILLTRLLKRQQGVLFLFNKGSRSPSIKGFEGPTSTAVILEAAFYWKRMKISIPLNSKVEIIPLPYSCLAPTSPIYICLRSSSQAPLASRVEDIFSNLMLDHAPICFSTLNEKEKRVMMIVIQGRSMFEPGRLDVKKTLKQLLTLSFDMGGLTDPSF</sequence>
<dbReference type="EMBL" id="RCHU01000113">
    <property type="protein sequence ID" value="TKS13995.1"/>
    <property type="molecule type" value="Genomic_DNA"/>
</dbReference>
<name>A0A4U5QY36_POPAL</name>
<organism evidence="1">
    <name type="scientific">Populus alba</name>
    <name type="common">White poplar</name>
    <dbReference type="NCBI Taxonomy" id="43335"/>
    <lineage>
        <taxon>Eukaryota</taxon>
        <taxon>Viridiplantae</taxon>
        <taxon>Streptophyta</taxon>
        <taxon>Embryophyta</taxon>
        <taxon>Tracheophyta</taxon>
        <taxon>Spermatophyta</taxon>
        <taxon>Magnoliopsida</taxon>
        <taxon>eudicotyledons</taxon>
        <taxon>Gunneridae</taxon>
        <taxon>Pentapetalae</taxon>
        <taxon>rosids</taxon>
        <taxon>fabids</taxon>
        <taxon>Malpighiales</taxon>
        <taxon>Salicaceae</taxon>
        <taxon>Saliceae</taxon>
        <taxon>Populus</taxon>
    </lineage>
</organism>
<dbReference type="AlphaFoldDB" id="A0A4U5QY36"/>
<accession>A0A4U5QY36</accession>
<proteinExistence type="predicted"/>
<comment type="caution">
    <text evidence="1">The sequence shown here is derived from an EMBL/GenBank/DDBJ whole genome shotgun (WGS) entry which is preliminary data.</text>
</comment>